<gene>
    <name evidence="1" type="ORF">DSM5745_08623</name>
</gene>
<proteinExistence type="predicted"/>
<dbReference type="Proteomes" id="UP000256690">
    <property type="component" value="Unassembled WGS sequence"/>
</dbReference>
<sequence length="242" mass="26524">MQAGTVLGQDTTSTRCSFVILSLPDISQSRLSDRATPFVCIQTMALARQTVSPLEDADRRGRMVEVLPQSVHFIPFPNLRLLPPNTRPVAAIGTRNLSNGHVLAIVTPFGAILSEFGLLPDDMIGRDPDAARRYAETQTRRVIGECENHYFFFHRQPVKAVVSAPGIDGRPEFTCQLDQIVRTLTERGINAQVKLFRDAAVRGGVARLCDLGQGSVFVDGMQDPVAIYMGNEMVSGYPGQQP</sequence>
<reference evidence="1 2" key="1">
    <citation type="journal article" date="2018" name="IMA Fungus">
        <title>IMA Genome-F 9: Draft genome sequence of Annulohypoxylon stygium, Aspergillus mulundensis, Berkeleyomyces basicola (syn. Thielaviopsis basicola), Ceratocystis smalleyi, two Cercospora beticola strains, Coleophoma cylindrospora, Fusarium fracticaudum, Phialophora cf. hyalina, and Morchella septimelata.</title>
        <authorList>
            <person name="Wingfield B.D."/>
            <person name="Bills G.F."/>
            <person name="Dong Y."/>
            <person name="Huang W."/>
            <person name="Nel W.J."/>
            <person name="Swalarsk-Parry B.S."/>
            <person name="Vaghefi N."/>
            <person name="Wilken P.M."/>
            <person name="An Z."/>
            <person name="de Beer Z.W."/>
            <person name="De Vos L."/>
            <person name="Chen L."/>
            <person name="Duong T.A."/>
            <person name="Gao Y."/>
            <person name="Hammerbacher A."/>
            <person name="Kikkert J.R."/>
            <person name="Li Y."/>
            <person name="Li H."/>
            <person name="Li K."/>
            <person name="Li Q."/>
            <person name="Liu X."/>
            <person name="Ma X."/>
            <person name="Naidoo K."/>
            <person name="Pethybridge S.J."/>
            <person name="Sun J."/>
            <person name="Steenkamp E.T."/>
            <person name="van der Nest M.A."/>
            <person name="van Wyk S."/>
            <person name="Wingfield M.J."/>
            <person name="Xiong C."/>
            <person name="Yue Q."/>
            <person name="Zhang X."/>
        </authorList>
    </citation>
    <scope>NUCLEOTIDE SEQUENCE [LARGE SCALE GENOMIC DNA]</scope>
    <source>
        <strain evidence="1 2">DSM 5745</strain>
    </source>
</reference>
<evidence type="ECO:0000313" key="1">
    <source>
        <dbReference type="EMBL" id="RDW68863.1"/>
    </source>
</evidence>
<organism evidence="1 2">
    <name type="scientific">Aspergillus mulundensis</name>
    <dbReference type="NCBI Taxonomy" id="1810919"/>
    <lineage>
        <taxon>Eukaryota</taxon>
        <taxon>Fungi</taxon>
        <taxon>Dikarya</taxon>
        <taxon>Ascomycota</taxon>
        <taxon>Pezizomycotina</taxon>
        <taxon>Eurotiomycetes</taxon>
        <taxon>Eurotiomycetidae</taxon>
        <taxon>Eurotiales</taxon>
        <taxon>Aspergillaceae</taxon>
        <taxon>Aspergillus</taxon>
        <taxon>Aspergillus subgen. Nidulantes</taxon>
    </lineage>
</organism>
<dbReference type="GeneID" id="38118993"/>
<protein>
    <submittedName>
        <fullName evidence="1">Uncharacterized protein</fullName>
    </submittedName>
</protein>
<dbReference type="EMBL" id="PVWQ01000011">
    <property type="protein sequence ID" value="RDW68863.1"/>
    <property type="molecule type" value="Genomic_DNA"/>
</dbReference>
<dbReference type="AlphaFoldDB" id="A0A3D8R475"/>
<evidence type="ECO:0000313" key="2">
    <source>
        <dbReference type="Proteomes" id="UP000256690"/>
    </source>
</evidence>
<name>A0A3D8R475_9EURO</name>
<comment type="caution">
    <text evidence="1">The sequence shown here is derived from an EMBL/GenBank/DDBJ whole genome shotgun (WGS) entry which is preliminary data.</text>
</comment>
<accession>A0A3D8R475</accession>
<keyword evidence="2" id="KW-1185">Reference proteome</keyword>
<dbReference type="RefSeq" id="XP_026600652.1">
    <property type="nucleotide sequence ID" value="XM_026750639.1"/>
</dbReference>